<sequence>MNQNSLITAASFTPESLQSPNAWVGHLPFAAWVIQEIAPTIFVELGTHSGNSYFSFCQSVVEAGLSTKCYAVDTWQGDEHAGQYDEQIFGKVNAYHQERYAGFSRLLRMTFDDAVSYFADESIELLHIDGLHTYEAVRHDFDTWLSKLAPGAVVMFHDTNVRERNFGVWKLWQELQASYPNNLEFVHSHGLGVLQLNNAPDDKKLEWLQPGSPEKQRLIKYFAALGSRQLERFELNELKQHAANLNQVVADRQAQIASLNQAVAWLDSQIANFNQTVAERDSQIASLDQGMAECQAQIANLKQTMTERDGQIASLNQTVTERDSQISSLHQAVAERDSQITRLNQTGADRDSQITSLDQAVAEYKAQMPSFHQAVAERDNRIVCLNQTVTECQEQITTLSQAVQDKDGQMATLNQALAERGLRSTDRLAAMVSKLTQEMAERDRQITSLNQAVQNKDGQIANLNQALADRELRSTDRLAALVSKLTQEIAERDRQIASINQAVTEREGQIARLNQTVAERDEEIDSLNQTTVSYAGALKTIEEIRASSSWQITLPIRYTSSKTRNIVSLVNLLPRIIRFGGGVKESAAKAGRVFSREGWSGVKRRILFVGGNRGAPTSSTIRPDLTSAEVDRNDYSEWVRRYDTLTDIDRNKIKSKIAGFTAQPLISVIMPVYNPPISFLEEAIRSVRNQLYSNWELCIADDASTDPTVRKLLEQHRKQDGRIKVVYRKQNGHISRSSNSALELAQGEFVALFDHDDLLAEHALYRAVKAINRHPDVGLIYSDEDKIDESNLRYDPYFKCALNYELLLAQNMISHLGIYRTDIVRSLGGFRVGYEGSQDYDLALRVIERLGPNQIIHIPHVLYHWRAIAGSTALAVSEKNYAVDASRKAVAEHLQRRGISAEVMPAPEAPMFNRVRFICPSPQPLVSIIIPTRDRADLLGMCVDSLIQRTTYSNYEVIIMDNGSVEDATRQFFDRLPNDRFRVLRDESPFNFSALNNHAARAARGELLCLMNNDIEILTPDWLEEMVSFAIHSDIGCVGARLWYPDGALQHGGVLLGIGGVANHAHYKIGRGNPGYFGRAVLHQSLSAVTAACLLVRRQVFEEVGGLDEQLAVAFNDIDFCLRVREAGYRNVWTPYAEMNHHESASRKNEDTPEKLIRFRNEVGFMQDGWGEILLDDPAYSPNLTLDDEHFSYAWPPRVSL</sequence>
<keyword evidence="4" id="KW-1185">Reference proteome</keyword>
<dbReference type="InterPro" id="IPR029044">
    <property type="entry name" value="Nucleotide-diphossugar_trans"/>
</dbReference>
<name>A0A8S0XJ32_9GAMM</name>
<dbReference type="CDD" id="cd04186">
    <property type="entry name" value="GT_2_like_c"/>
    <property type="match status" value="1"/>
</dbReference>
<dbReference type="SUPFAM" id="SSF90257">
    <property type="entry name" value="Myosin rod fragments"/>
    <property type="match status" value="1"/>
</dbReference>
<accession>A0A8S0XJ32</accession>
<dbReference type="GO" id="GO:0016757">
    <property type="term" value="F:glycosyltransferase activity"/>
    <property type="evidence" value="ECO:0007669"/>
    <property type="project" value="UniProtKB-KW"/>
</dbReference>
<organism evidence="3 4">
    <name type="scientific">Candidatus Methylobacter favarea</name>
    <dbReference type="NCBI Taxonomy" id="2707345"/>
    <lineage>
        <taxon>Bacteria</taxon>
        <taxon>Pseudomonadati</taxon>
        <taxon>Pseudomonadota</taxon>
        <taxon>Gammaproteobacteria</taxon>
        <taxon>Methylococcales</taxon>
        <taxon>Methylococcaceae</taxon>
        <taxon>Methylobacter</taxon>
    </lineage>
</organism>
<feature type="domain" description="Glycosyltransferase 2-like" evidence="2">
    <location>
        <begin position="667"/>
        <end position="825"/>
    </location>
</feature>
<dbReference type="Proteomes" id="UP000494216">
    <property type="component" value="Unassembled WGS sequence"/>
</dbReference>
<dbReference type="InterPro" id="IPR029063">
    <property type="entry name" value="SAM-dependent_MTases_sf"/>
</dbReference>
<keyword evidence="1" id="KW-0175">Coiled coil</keyword>
<dbReference type="Gene3D" id="1.20.5.340">
    <property type="match status" value="2"/>
</dbReference>
<dbReference type="PANTHER" id="PTHR43179:SF7">
    <property type="entry name" value="RHAMNOSYLTRANSFERASE WBBL"/>
    <property type="match status" value="1"/>
</dbReference>
<gene>
    <name evidence="3" type="ORF">METHB2_370002</name>
</gene>
<dbReference type="PANTHER" id="PTHR43179">
    <property type="entry name" value="RHAMNOSYLTRANSFERASE WBBL"/>
    <property type="match status" value="1"/>
</dbReference>
<evidence type="ECO:0000256" key="1">
    <source>
        <dbReference type="SAM" id="Coils"/>
    </source>
</evidence>
<evidence type="ECO:0000259" key="2">
    <source>
        <dbReference type="Pfam" id="PF00535"/>
    </source>
</evidence>
<dbReference type="InterPro" id="IPR019323">
    <property type="entry name" value="ELKS/CAST"/>
</dbReference>
<dbReference type="SUPFAM" id="SSF53448">
    <property type="entry name" value="Nucleotide-diphospho-sugar transferases"/>
    <property type="match status" value="2"/>
</dbReference>
<dbReference type="Pfam" id="PF00535">
    <property type="entry name" value="Glycos_transf_2"/>
    <property type="match status" value="2"/>
</dbReference>
<dbReference type="CDD" id="cd04184">
    <property type="entry name" value="GT2_RfbC_Mx_like"/>
    <property type="match status" value="1"/>
</dbReference>
<evidence type="ECO:0000313" key="4">
    <source>
        <dbReference type="Proteomes" id="UP000494216"/>
    </source>
</evidence>
<comment type="caution">
    <text evidence="3">The sequence shown here is derived from an EMBL/GenBank/DDBJ whole genome shotgun (WGS) entry which is preliminary data.</text>
</comment>
<dbReference type="Gene3D" id="3.90.550.10">
    <property type="entry name" value="Spore Coat Polysaccharide Biosynthesis Protein SpsA, Chain A"/>
    <property type="match status" value="2"/>
</dbReference>
<dbReference type="SUPFAM" id="SSF53335">
    <property type="entry name" value="S-adenosyl-L-methionine-dependent methyltransferases"/>
    <property type="match status" value="1"/>
</dbReference>
<reference evidence="3 4" key="1">
    <citation type="submission" date="2020-02" db="EMBL/GenBank/DDBJ databases">
        <authorList>
            <person name="Hogendoorn C."/>
        </authorList>
    </citation>
    <scope>NUCLEOTIDE SEQUENCE [LARGE SCALE GENOMIC DNA]</scope>
    <source>
        <strain evidence="3">METHB21</strain>
    </source>
</reference>
<protein>
    <submittedName>
        <fullName evidence="3">Putative glycosyltransferase</fullName>
    </submittedName>
</protein>
<dbReference type="InterPro" id="IPR001173">
    <property type="entry name" value="Glyco_trans_2-like"/>
</dbReference>
<feature type="coiled-coil region" evidence="1">
    <location>
        <begin position="432"/>
        <end position="466"/>
    </location>
</feature>
<dbReference type="Pfam" id="PF13578">
    <property type="entry name" value="Methyltransf_24"/>
    <property type="match status" value="1"/>
</dbReference>
<evidence type="ECO:0000313" key="3">
    <source>
        <dbReference type="EMBL" id="CAA9891196.1"/>
    </source>
</evidence>
<proteinExistence type="predicted"/>
<dbReference type="RefSeq" id="WP_174626081.1">
    <property type="nucleotide sequence ID" value="NZ_CADCXN010000066.1"/>
</dbReference>
<dbReference type="Gene3D" id="3.40.50.150">
    <property type="entry name" value="Vaccinia Virus protein VP39"/>
    <property type="match status" value="1"/>
</dbReference>
<dbReference type="AlphaFoldDB" id="A0A8S0XJ32"/>
<feature type="domain" description="Glycosyltransferase 2-like" evidence="2">
    <location>
        <begin position="927"/>
        <end position="1104"/>
    </location>
</feature>
<dbReference type="Pfam" id="PF10174">
    <property type="entry name" value="Cast"/>
    <property type="match status" value="1"/>
</dbReference>
<dbReference type="EMBL" id="CADCXN010000066">
    <property type="protein sequence ID" value="CAA9891196.1"/>
    <property type="molecule type" value="Genomic_DNA"/>
</dbReference>
<dbReference type="Gene3D" id="1.20.5.170">
    <property type="match status" value="1"/>
</dbReference>